<keyword evidence="2" id="KW-0472">Membrane</keyword>
<dbReference type="Gene3D" id="3.40.50.1110">
    <property type="entry name" value="SGNH hydrolase"/>
    <property type="match status" value="1"/>
</dbReference>
<feature type="compositionally biased region" description="Polar residues" evidence="1">
    <location>
        <begin position="37"/>
        <end position="46"/>
    </location>
</feature>
<dbReference type="Proteomes" id="UP001202961">
    <property type="component" value="Unassembled WGS sequence"/>
</dbReference>
<sequence>MPASRRASRRRQQTKQGRHAAHNLPRATHSPAGDAVSHNQNCVCTTETRHPEAPMPDDTPPDASTPAEPAQVEPTSDQPAAHTSTTSSPRQILRMLVISSVIAFSLLSFPSVLPWMIAGWLIVYTFLAVRDRPAWVPLTICLTILLIRLVPRTPAMLALGVVFAAVAWMRFRDRHQPTMHAKWTIPLILVPWFAWGAMYWEHQSIITCNRPHFQFFDSSSPIVCVGDSLTDGMRPDLGYPDALDKMLDNPVINEGFSGIATRQGLDLMPRVLKHKPAVVVIELGGHDFLKGHSRASTKANLIKMIDVCRESGAEVILMEIPRGFMFDPFASLEREIAYEKDVQLIGDTWLREIVLMSPIAPPGMWLPASVRLSDDGIHSNPRGSRKIAERVAKAIAMLK</sequence>
<feature type="compositionally biased region" description="Basic residues" evidence="1">
    <location>
        <begin position="1"/>
        <end position="21"/>
    </location>
</feature>
<dbReference type="PANTHER" id="PTHR30383">
    <property type="entry name" value="THIOESTERASE 1/PROTEASE 1/LYSOPHOSPHOLIPASE L1"/>
    <property type="match status" value="1"/>
</dbReference>
<dbReference type="InterPro" id="IPR036514">
    <property type="entry name" value="SGNH_hydro_sf"/>
</dbReference>
<dbReference type="SUPFAM" id="SSF52266">
    <property type="entry name" value="SGNH hydrolase"/>
    <property type="match status" value="1"/>
</dbReference>
<dbReference type="EMBL" id="JAMQBK010000118">
    <property type="protein sequence ID" value="MCM2375008.1"/>
    <property type="molecule type" value="Genomic_DNA"/>
</dbReference>
<feature type="transmembrane region" description="Helical" evidence="2">
    <location>
        <begin position="155"/>
        <end position="171"/>
    </location>
</feature>
<dbReference type="PANTHER" id="PTHR30383:SF5">
    <property type="entry name" value="SGNH HYDROLASE-TYPE ESTERASE DOMAIN-CONTAINING PROTEIN"/>
    <property type="match status" value="1"/>
</dbReference>
<evidence type="ECO:0000259" key="3">
    <source>
        <dbReference type="Pfam" id="PF13472"/>
    </source>
</evidence>
<keyword evidence="2" id="KW-0812">Transmembrane</keyword>
<dbReference type="Pfam" id="PF13472">
    <property type="entry name" value="Lipase_GDSL_2"/>
    <property type="match status" value="1"/>
</dbReference>
<feature type="transmembrane region" description="Helical" evidence="2">
    <location>
        <begin position="134"/>
        <end position="150"/>
    </location>
</feature>
<gene>
    <name evidence="4" type="ORF">NB063_30670</name>
</gene>
<protein>
    <submittedName>
        <fullName evidence="4">GDSL-type esterase/lipase family protein</fullName>
    </submittedName>
</protein>
<reference evidence="4 5" key="1">
    <citation type="journal article" date="2022" name="Syst. Appl. Microbiol.">
        <title>Rhodopirellula aestuarii sp. nov., a novel member of the genus Rhodopirellula isolated from brackish sediments collected in the Tagus River estuary, Portugal.</title>
        <authorList>
            <person name="Vitorino I.R."/>
            <person name="Klimek D."/>
            <person name="Calusinska M."/>
            <person name="Lobo-da-Cunha A."/>
            <person name="Vasconcelos V."/>
            <person name="Lage O.M."/>
        </authorList>
    </citation>
    <scope>NUCLEOTIDE SEQUENCE [LARGE SCALE GENOMIC DNA]</scope>
    <source>
        <strain evidence="4 5">ICT_H3.1</strain>
    </source>
</reference>
<feature type="domain" description="SGNH hydrolase-type esterase" evidence="3">
    <location>
        <begin position="224"/>
        <end position="385"/>
    </location>
</feature>
<accession>A0ABT0UFK4</accession>
<feature type="compositionally biased region" description="Polar residues" evidence="1">
    <location>
        <begin position="73"/>
        <end position="87"/>
    </location>
</feature>
<name>A0ABT0UFK4_9BACT</name>
<feature type="transmembrane region" description="Helical" evidence="2">
    <location>
        <begin position="183"/>
        <end position="200"/>
    </location>
</feature>
<feature type="region of interest" description="Disordered" evidence="1">
    <location>
        <begin position="1"/>
        <end position="87"/>
    </location>
</feature>
<evidence type="ECO:0000256" key="1">
    <source>
        <dbReference type="SAM" id="MobiDB-lite"/>
    </source>
</evidence>
<dbReference type="InterPro" id="IPR013830">
    <property type="entry name" value="SGNH_hydro"/>
</dbReference>
<comment type="caution">
    <text evidence="4">The sequence shown here is derived from an EMBL/GenBank/DDBJ whole genome shotgun (WGS) entry which is preliminary data.</text>
</comment>
<keyword evidence="5" id="KW-1185">Reference proteome</keyword>
<feature type="transmembrane region" description="Helical" evidence="2">
    <location>
        <begin position="96"/>
        <end position="122"/>
    </location>
</feature>
<proteinExistence type="predicted"/>
<feature type="compositionally biased region" description="Low complexity" evidence="1">
    <location>
        <begin position="61"/>
        <end position="70"/>
    </location>
</feature>
<organism evidence="4 5">
    <name type="scientific">Aporhodopirellula aestuarii</name>
    <dbReference type="NCBI Taxonomy" id="2950107"/>
    <lineage>
        <taxon>Bacteria</taxon>
        <taxon>Pseudomonadati</taxon>
        <taxon>Planctomycetota</taxon>
        <taxon>Planctomycetia</taxon>
        <taxon>Pirellulales</taxon>
        <taxon>Pirellulaceae</taxon>
        <taxon>Aporhodopirellula</taxon>
    </lineage>
</organism>
<dbReference type="RefSeq" id="WP_250933403.1">
    <property type="nucleotide sequence ID" value="NZ_JAMQBK010000118.1"/>
</dbReference>
<evidence type="ECO:0000256" key="2">
    <source>
        <dbReference type="SAM" id="Phobius"/>
    </source>
</evidence>
<dbReference type="InterPro" id="IPR051532">
    <property type="entry name" value="Ester_Hydrolysis_Enzymes"/>
</dbReference>
<evidence type="ECO:0000313" key="5">
    <source>
        <dbReference type="Proteomes" id="UP001202961"/>
    </source>
</evidence>
<evidence type="ECO:0000313" key="4">
    <source>
        <dbReference type="EMBL" id="MCM2375008.1"/>
    </source>
</evidence>
<keyword evidence="2" id="KW-1133">Transmembrane helix</keyword>